<dbReference type="CDD" id="cd01767">
    <property type="entry name" value="UBX"/>
    <property type="match status" value="1"/>
</dbReference>
<evidence type="ECO:0000313" key="6">
    <source>
        <dbReference type="Proteomes" id="UP000011115"/>
    </source>
</evidence>
<dbReference type="PaxDb" id="4113-PGSC0003DMT400075834"/>
<dbReference type="PROSITE" id="PS50033">
    <property type="entry name" value="UBX"/>
    <property type="match status" value="1"/>
</dbReference>
<dbReference type="FunCoup" id="M1CVT0">
    <property type="interactions" value="3153"/>
</dbReference>
<feature type="compositionally biased region" description="Pro residues" evidence="3">
    <location>
        <begin position="305"/>
        <end position="317"/>
    </location>
</feature>
<dbReference type="SUPFAM" id="SSF54236">
    <property type="entry name" value="Ubiquitin-like"/>
    <property type="match status" value="1"/>
</dbReference>
<evidence type="ECO:0000259" key="4">
    <source>
        <dbReference type="PROSITE" id="PS50033"/>
    </source>
</evidence>
<dbReference type="PANTHER" id="PTHR23322">
    <property type="entry name" value="FAS-ASSOCIATED PROTEIN"/>
    <property type="match status" value="1"/>
</dbReference>
<feature type="domain" description="UBX" evidence="4">
    <location>
        <begin position="380"/>
        <end position="460"/>
    </location>
</feature>
<dbReference type="InterPro" id="IPR009060">
    <property type="entry name" value="UBA-like_sf"/>
</dbReference>
<dbReference type="GO" id="GO:0043130">
    <property type="term" value="F:ubiquitin binding"/>
    <property type="evidence" value="ECO:0000318"/>
    <property type="project" value="GO_Central"/>
</dbReference>
<gene>
    <name evidence="5" type="primary">LOC102591255</name>
</gene>
<dbReference type="SUPFAM" id="SSF46934">
    <property type="entry name" value="UBA-like"/>
    <property type="match status" value="1"/>
</dbReference>
<dbReference type="Gene3D" id="3.10.20.90">
    <property type="entry name" value="Phosphatidylinositol 3-kinase Catalytic Subunit, Chain A, domain 1"/>
    <property type="match status" value="1"/>
</dbReference>
<dbReference type="Gene3D" id="1.10.8.10">
    <property type="entry name" value="DNA helicase RuvA subunit, C-terminal domain"/>
    <property type="match status" value="1"/>
</dbReference>
<dbReference type="Pfam" id="PF13899">
    <property type="entry name" value="Thioredoxin_7"/>
    <property type="match status" value="1"/>
</dbReference>
<organism evidence="5 6">
    <name type="scientific">Solanum tuberosum</name>
    <name type="common">Potato</name>
    <dbReference type="NCBI Taxonomy" id="4113"/>
    <lineage>
        <taxon>Eukaryota</taxon>
        <taxon>Viridiplantae</taxon>
        <taxon>Streptophyta</taxon>
        <taxon>Embryophyta</taxon>
        <taxon>Tracheophyta</taxon>
        <taxon>Spermatophyta</taxon>
        <taxon>Magnoliopsida</taxon>
        <taxon>eudicotyledons</taxon>
        <taxon>Gunneridae</taxon>
        <taxon>Pentapetalae</taxon>
        <taxon>asterids</taxon>
        <taxon>lamiids</taxon>
        <taxon>Solanales</taxon>
        <taxon>Solanaceae</taxon>
        <taxon>Solanoideae</taxon>
        <taxon>Solaneae</taxon>
        <taxon>Solanum</taxon>
    </lineage>
</organism>
<dbReference type="OMA" id="PAIFDCQ"/>
<dbReference type="PIRSF" id="PIRSF037991">
    <property type="entry name" value="UCP037991_UBX7/2"/>
    <property type="match status" value="1"/>
</dbReference>
<dbReference type="InterPro" id="IPR036249">
    <property type="entry name" value="Thioredoxin-like_sf"/>
</dbReference>
<dbReference type="STRING" id="4113.M1CVT0"/>
<dbReference type="eggNOG" id="KOG1364">
    <property type="taxonomic scope" value="Eukaryota"/>
</dbReference>
<dbReference type="Pfam" id="PF14555">
    <property type="entry name" value="UBA_4"/>
    <property type="match status" value="1"/>
</dbReference>
<dbReference type="InterPro" id="IPR001012">
    <property type="entry name" value="UBX_dom"/>
</dbReference>
<dbReference type="InterPro" id="IPR003903">
    <property type="entry name" value="UIM_dom"/>
</dbReference>
<dbReference type="GO" id="GO:0043161">
    <property type="term" value="P:proteasome-mediated ubiquitin-dependent protein catabolic process"/>
    <property type="evidence" value="ECO:0000318"/>
    <property type="project" value="GO_Central"/>
</dbReference>
<accession>M1CVT0</accession>
<dbReference type="Proteomes" id="UP000011115">
    <property type="component" value="Unassembled WGS sequence"/>
</dbReference>
<dbReference type="PANTHER" id="PTHR23322:SF6">
    <property type="entry name" value="UBX DOMAIN-CONTAINING PROTEIN 7"/>
    <property type="match status" value="1"/>
</dbReference>
<dbReference type="SUPFAM" id="SSF52833">
    <property type="entry name" value="Thioredoxin-like"/>
    <property type="match status" value="1"/>
</dbReference>
<dbReference type="GO" id="GO:0005634">
    <property type="term" value="C:nucleus"/>
    <property type="evidence" value="ECO:0000318"/>
    <property type="project" value="GO_Central"/>
</dbReference>
<dbReference type="InterPro" id="IPR017346">
    <property type="entry name" value="UBX_7/2"/>
</dbReference>
<dbReference type="InterPro" id="IPR050730">
    <property type="entry name" value="UBX_domain-protein"/>
</dbReference>
<sequence>MDGVMSASDQQMLVSSFLEIAVGQTADTARQFLQATSWKLEEAIQLFYIGNESGAAAFFNSPQLGNDALLGDPSLSGVVNDSVDTNLVQGDGDDVRPPLPVKREVLYDNAVLYGSSGMGGSSREPRLVVPFRNFEEEMKHPGVWEAEKRSTSTADAAQDNLASLYRPPFALMYHGSFEKAKDAARAQNKWLLVNMQSTREFSSHMLNRDTWANEAVAQTIKSNFIFWQVYDDTEEGSKVCTYYKLDSMPVVLVIDPITGQKMRSWRGMVQPETLLEDLLSFMDASPSEYHVNLSHKRPRETPQAPRHPQPQPQPLPQPQNEVGEEDEELQRALAASMEGIEDSGSVASKETNEAASDVVKEENLIKKPSYPPLPEEPKGDRNLLCRVAIRFPDGRRLQRNFLRTDSIKLLWSFCSTQFEEAESRPFKFTQAIPGVSKFLEFDNNMTFEESGLANSIISFTWE</sequence>
<reference evidence="5" key="2">
    <citation type="submission" date="2015-06" db="UniProtKB">
        <authorList>
            <consortium name="EnsemblPlants"/>
        </authorList>
    </citation>
    <scope>IDENTIFICATION</scope>
    <source>
        <strain evidence="5">DM1-3 516 R44</strain>
    </source>
</reference>
<name>M1CVT0_SOLTU</name>
<dbReference type="CDD" id="cd14273">
    <property type="entry name" value="UBA_TAP-C_like"/>
    <property type="match status" value="1"/>
</dbReference>
<dbReference type="GeneID" id="102591255"/>
<dbReference type="KEGG" id="sot:102591255"/>
<dbReference type="PROSITE" id="PS50330">
    <property type="entry name" value="UIM"/>
    <property type="match status" value="1"/>
</dbReference>
<dbReference type="Gramene" id="PGSC0003DMT400075834">
    <property type="protein sequence ID" value="PGSC0003DMT400075834"/>
    <property type="gene ID" value="PGSC0003DMG400029482"/>
</dbReference>
<keyword evidence="6" id="KW-1185">Reference proteome</keyword>
<keyword evidence="1" id="KW-0833">Ubl conjugation pathway</keyword>
<dbReference type="EnsemblPlants" id="PGSC0003DMT400075834">
    <property type="protein sequence ID" value="PGSC0003DMT400075834"/>
    <property type="gene ID" value="PGSC0003DMG400029482"/>
</dbReference>
<dbReference type="InterPro" id="IPR006577">
    <property type="entry name" value="UAS"/>
</dbReference>
<dbReference type="Pfam" id="PF00789">
    <property type="entry name" value="UBX"/>
    <property type="match status" value="1"/>
</dbReference>
<reference evidence="6" key="1">
    <citation type="journal article" date="2011" name="Nature">
        <title>Genome sequence and analysis of the tuber crop potato.</title>
        <authorList>
            <consortium name="The Potato Genome Sequencing Consortium"/>
        </authorList>
    </citation>
    <scope>NUCLEOTIDE SEQUENCE [LARGE SCALE GENOMIC DNA]</scope>
    <source>
        <strain evidence="6">cv. DM1-3 516 R44</strain>
    </source>
</reference>
<evidence type="ECO:0000313" key="5">
    <source>
        <dbReference type="EnsemblPlants" id="PGSC0003DMT400075834"/>
    </source>
</evidence>
<dbReference type="SMART" id="SM00594">
    <property type="entry name" value="UAS"/>
    <property type="match status" value="1"/>
</dbReference>
<dbReference type="OrthoDB" id="270602at2759"/>
<evidence type="ECO:0000256" key="1">
    <source>
        <dbReference type="ARBA" id="ARBA00022786"/>
    </source>
</evidence>
<dbReference type="HOGENOM" id="CLU_021255_0_0_1"/>
<dbReference type="InterPro" id="IPR029071">
    <property type="entry name" value="Ubiquitin-like_domsf"/>
</dbReference>
<dbReference type="InParanoid" id="M1CVT0"/>
<dbReference type="AlphaFoldDB" id="M1CVT0"/>
<feature type="region of interest" description="Disordered" evidence="3">
    <location>
        <begin position="289"/>
        <end position="378"/>
    </location>
</feature>
<dbReference type="Gene3D" id="3.40.30.10">
    <property type="entry name" value="Glutaredoxin"/>
    <property type="match status" value="1"/>
</dbReference>
<dbReference type="RefSeq" id="XP_006355016.1">
    <property type="nucleotide sequence ID" value="XM_006354954.2"/>
</dbReference>
<evidence type="ECO:0000256" key="2">
    <source>
        <dbReference type="PIRNR" id="PIRNR037991"/>
    </source>
</evidence>
<proteinExistence type="predicted"/>
<dbReference type="CDD" id="cd02958">
    <property type="entry name" value="UAS"/>
    <property type="match status" value="1"/>
</dbReference>
<protein>
    <recommendedName>
        <fullName evidence="2 4">UBX domain-containing protein</fullName>
    </recommendedName>
</protein>
<evidence type="ECO:0000256" key="3">
    <source>
        <dbReference type="SAM" id="MobiDB-lite"/>
    </source>
</evidence>
<dbReference type="SMR" id="M1CVT0"/>